<accession>A0AAD6X2G5</accession>
<feature type="compositionally biased region" description="Low complexity" evidence="1">
    <location>
        <begin position="19"/>
        <end position="28"/>
    </location>
</feature>
<keyword evidence="3" id="KW-1185">Reference proteome</keyword>
<feature type="region of interest" description="Disordered" evidence="1">
    <location>
        <begin position="19"/>
        <end position="39"/>
    </location>
</feature>
<dbReference type="EMBL" id="JARJCM010000043">
    <property type="protein sequence ID" value="KAJ7036488.1"/>
    <property type="molecule type" value="Genomic_DNA"/>
</dbReference>
<evidence type="ECO:0000313" key="3">
    <source>
        <dbReference type="Proteomes" id="UP001218188"/>
    </source>
</evidence>
<dbReference type="Proteomes" id="UP001218188">
    <property type="component" value="Unassembled WGS sequence"/>
</dbReference>
<name>A0AAD6X2G5_9AGAR</name>
<evidence type="ECO:0000256" key="1">
    <source>
        <dbReference type="SAM" id="MobiDB-lite"/>
    </source>
</evidence>
<gene>
    <name evidence="2" type="ORF">C8F04DRAFT_1181484</name>
</gene>
<proteinExistence type="predicted"/>
<organism evidence="2 3">
    <name type="scientific">Mycena alexandri</name>
    <dbReference type="NCBI Taxonomy" id="1745969"/>
    <lineage>
        <taxon>Eukaryota</taxon>
        <taxon>Fungi</taxon>
        <taxon>Dikarya</taxon>
        <taxon>Basidiomycota</taxon>
        <taxon>Agaricomycotina</taxon>
        <taxon>Agaricomycetes</taxon>
        <taxon>Agaricomycetidae</taxon>
        <taxon>Agaricales</taxon>
        <taxon>Marasmiineae</taxon>
        <taxon>Mycenaceae</taxon>
        <taxon>Mycena</taxon>
    </lineage>
</organism>
<reference evidence="2" key="1">
    <citation type="submission" date="2023-03" db="EMBL/GenBank/DDBJ databases">
        <title>Massive genome expansion in bonnet fungi (Mycena s.s.) driven by repeated elements and novel gene families across ecological guilds.</title>
        <authorList>
            <consortium name="Lawrence Berkeley National Laboratory"/>
            <person name="Harder C.B."/>
            <person name="Miyauchi S."/>
            <person name="Viragh M."/>
            <person name="Kuo A."/>
            <person name="Thoen E."/>
            <person name="Andreopoulos B."/>
            <person name="Lu D."/>
            <person name="Skrede I."/>
            <person name="Drula E."/>
            <person name="Henrissat B."/>
            <person name="Morin E."/>
            <person name="Kohler A."/>
            <person name="Barry K."/>
            <person name="LaButti K."/>
            <person name="Morin E."/>
            <person name="Salamov A."/>
            <person name="Lipzen A."/>
            <person name="Mereny Z."/>
            <person name="Hegedus B."/>
            <person name="Baldrian P."/>
            <person name="Stursova M."/>
            <person name="Weitz H."/>
            <person name="Taylor A."/>
            <person name="Grigoriev I.V."/>
            <person name="Nagy L.G."/>
            <person name="Martin F."/>
            <person name="Kauserud H."/>
        </authorList>
    </citation>
    <scope>NUCLEOTIDE SEQUENCE</scope>
    <source>
        <strain evidence="2">CBHHK200</strain>
    </source>
</reference>
<protein>
    <submittedName>
        <fullName evidence="2">Uncharacterized protein</fullName>
    </submittedName>
</protein>
<evidence type="ECO:0000313" key="2">
    <source>
        <dbReference type="EMBL" id="KAJ7036488.1"/>
    </source>
</evidence>
<dbReference type="AlphaFoldDB" id="A0AAD6X2G5"/>
<comment type="caution">
    <text evidence="2">The sequence shown here is derived from an EMBL/GenBank/DDBJ whole genome shotgun (WGS) entry which is preliminary data.</text>
</comment>
<sequence>MSVVLSPFTIIRSVEPTLTPHTCTTASTSPPPPASRSSSAASLTIPSEFFGPWFLTKYGVLVMDRLTSNTSSRAFEQSEDGSAIYGGVFEQADSPCFAASDFETIIAFLPLVPDLVNSFQRVGGRFKQLRALYFVVEDHNKIFTNAFQAQRYHIETGDSTLGIYAELLSAQLDSLNKVGRITLRGYKCIGEGGKMAGATCAEGSIVQKATKSCMLDIRSREEQWEVVEGEKVH</sequence>